<protein>
    <submittedName>
        <fullName evidence="2">Uncharacterized protein</fullName>
    </submittedName>
</protein>
<dbReference type="Proteomes" id="UP001519291">
    <property type="component" value="Unassembled WGS sequence"/>
</dbReference>
<evidence type="ECO:0000313" key="3">
    <source>
        <dbReference type="Proteomes" id="UP001519291"/>
    </source>
</evidence>
<feature type="region of interest" description="Disordered" evidence="1">
    <location>
        <begin position="1"/>
        <end position="28"/>
    </location>
</feature>
<proteinExistence type="predicted"/>
<gene>
    <name evidence="2" type="ORF">JO379_001961</name>
</gene>
<evidence type="ECO:0000256" key="1">
    <source>
        <dbReference type="SAM" id="MobiDB-lite"/>
    </source>
</evidence>
<name>A0ABS4Y1X6_9ACTN</name>
<feature type="compositionally biased region" description="Basic and acidic residues" evidence="1">
    <location>
        <begin position="1"/>
        <end position="15"/>
    </location>
</feature>
<organism evidence="2 3">
    <name type="scientific">Streptomyces syringium</name>
    <dbReference type="NCBI Taxonomy" id="76729"/>
    <lineage>
        <taxon>Bacteria</taxon>
        <taxon>Bacillati</taxon>
        <taxon>Actinomycetota</taxon>
        <taxon>Actinomycetes</taxon>
        <taxon>Kitasatosporales</taxon>
        <taxon>Streptomycetaceae</taxon>
        <taxon>Streptomyces</taxon>
    </lineage>
</organism>
<reference evidence="2 3" key="1">
    <citation type="submission" date="2021-03" db="EMBL/GenBank/DDBJ databases">
        <title>Sequencing the genomes of 1000 actinobacteria strains.</title>
        <authorList>
            <person name="Klenk H.-P."/>
        </authorList>
    </citation>
    <scope>NUCLEOTIDE SEQUENCE [LARGE SCALE GENOMIC DNA]</scope>
    <source>
        <strain evidence="2 3">DSM 41480</strain>
    </source>
</reference>
<dbReference type="EMBL" id="JAGIOH010000001">
    <property type="protein sequence ID" value="MBP2402492.1"/>
    <property type="molecule type" value="Genomic_DNA"/>
</dbReference>
<sequence>MPQRHVREELSDRPRRINAGRGGDRRPSARVVELSVNHEGRWRGIPLRFTAGSPTVCLPGLDPAEAGQLATVDAKLRHAYQPLARLYVPA</sequence>
<comment type="caution">
    <text evidence="2">The sequence shown here is derived from an EMBL/GenBank/DDBJ whole genome shotgun (WGS) entry which is preliminary data.</text>
</comment>
<keyword evidence="3" id="KW-1185">Reference proteome</keyword>
<evidence type="ECO:0000313" key="2">
    <source>
        <dbReference type="EMBL" id="MBP2402492.1"/>
    </source>
</evidence>
<accession>A0ABS4Y1X6</accession>